<dbReference type="InterPro" id="IPR036397">
    <property type="entry name" value="RNaseH_sf"/>
</dbReference>
<dbReference type="Proteomes" id="UP000614334">
    <property type="component" value="Unassembled WGS sequence"/>
</dbReference>
<comment type="caution">
    <text evidence="1">The sequence shown here is derived from an EMBL/GenBank/DDBJ whole genome shotgun (WGS) entry which is preliminary data.</text>
</comment>
<sequence length="94" mass="10472">MAEFTYNNAVHSATGKTPFKALHGWEPTLTPSNVPMDIPKADDLATQMESQWKEIKLALQQSKSQMIAGEEGSPLEFKIGEEAWLDAKNLKLKL</sequence>
<accession>A0A8H7LWH2</accession>
<evidence type="ECO:0000313" key="1">
    <source>
        <dbReference type="EMBL" id="KAF8747710.1"/>
    </source>
</evidence>
<name>A0A8H7LWH2_9AGAM</name>
<evidence type="ECO:0000313" key="2">
    <source>
        <dbReference type="Proteomes" id="UP000614334"/>
    </source>
</evidence>
<dbReference type="GO" id="GO:0003676">
    <property type="term" value="F:nucleic acid binding"/>
    <property type="evidence" value="ECO:0007669"/>
    <property type="project" value="InterPro"/>
</dbReference>
<dbReference type="Gene3D" id="3.30.420.10">
    <property type="entry name" value="Ribonuclease H-like superfamily/Ribonuclease H"/>
    <property type="match status" value="1"/>
</dbReference>
<evidence type="ECO:0008006" key="3">
    <source>
        <dbReference type="Google" id="ProtNLM"/>
    </source>
</evidence>
<protein>
    <recommendedName>
        <fullName evidence="3">Integrase catalytic domain-containing protein</fullName>
    </recommendedName>
</protein>
<dbReference type="AlphaFoldDB" id="A0A8H7LWH2"/>
<gene>
    <name evidence="1" type="ORF">RHS01_11297</name>
</gene>
<reference evidence="1" key="1">
    <citation type="submission" date="2020-09" db="EMBL/GenBank/DDBJ databases">
        <title>Comparative genome analyses of four rice-infecting Rhizoctonia solani isolates reveal extensive enrichment of homogalacturonan modification genes.</title>
        <authorList>
            <person name="Lee D.-Y."/>
            <person name="Jeon J."/>
            <person name="Kim K.-T."/>
            <person name="Cheong K."/>
            <person name="Song H."/>
            <person name="Choi G."/>
            <person name="Ko J."/>
            <person name="Opiyo S.O."/>
            <person name="Zuo S."/>
            <person name="Madhav S."/>
            <person name="Lee Y.-H."/>
            <person name="Wang G.-L."/>
        </authorList>
    </citation>
    <scope>NUCLEOTIDE SEQUENCE</scope>
    <source>
        <strain evidence="1">AG1-IA B2</strain>
    </source>
</reference>
<dbReference type="EMBL" id="JACYCF010000060">
    <property type="protein sequence ID" value="KAF8747710.1"/>
    <property type="molecule type" value="Genomic_DNA"/>
</dbReference>
<proteinExistence type="predicted"/>
<organism evidence="1 2">
    <name type="scientific">Rhizoctonia solani</name>
    <dbReference type="NCBI Taxonomy" id="456999"/>
    <lineage>
        <taxon>Eukaryota</taxon>
        <taxon>Fungi</taxon>
        <taxon>Dikarya</taxon>
        <taxon>Basidiomycota</taxon>
        <taxon>Agaricomycotina</taxon>
        <taxon>Agaricomycetes</taxon>
        <taxon>Cantharellales</taxon>
        <taxon>Ceratobasidiaceae</taxon>
        <taxon>Rhizoctonia</taxon>
    </lineage>
</organism>